<protein>
    <submittedName>
        <fullName evidence="1">Uncharacterized protein</fullName>
    </submittedName>
</protein>
<evidence type="ECO:0000313" key="2">
    <source>
        <dbReference type="Proteomes" id="UP000030747"/>
    </source>
</evidence>
<reference evidence="1" key="1">
    <citation type="submission" date="2013-10" db="EMBL/GenBank/DDBJ databases">
        <title>Genomic analysis of the causative agents of coccidiosis in chickens.</title>
        <authorList>
            <person name="Reid A.J."/>
            <person name="Blake D."/>
            <person name="Billington K."/>
            <person name="Browne H."/>
            <person name="Dunn M."/>
            <person name="Hung S."/>
            <person name="Kawahara F."/>
            <person name="Miranda-Saavedra D."/>
            <person name="Mourier T."/>
            <person name="Nagra H."/>
            <person name="Otto T.D."/>
            <person name="Rawlings N."/>
            <person name="Sanchez A."/>
            <person name="Sanders M."/>
            <person name="Subramaniam C."/>
            <person name="Tay Y."/>
            <person name="Dear P."/>
            <person name="Doerig C."/>
            <person name="Gruber A."/>
            <person name="Parkinson J."/>
            <person name="Shirley M."/>
            <person name="Wan K.L."/>
            <person name="Berriman M."/>
            <person name="Tomley F."/>
            <person name="Pain A."/>
        </authorList>
    </citation>
    <scope>NUCLEOTIDE SEQUENCE [LARGE SCALE GENOMIC DNA]</scope>
    <source>
        <strain evidence="1">Houghton</strain>
    </source>
</reference>
<sequence length="131" mass="13116">MALSEAPNVEVPGKEGPLLGSTAAAAPFAAAAADAPSAAAATTAAAAAAAAAAKDDLFVRLPAEEAALIGGEVKESLEKWGLLQCLSVGCFFCCTSPRDLPAAALMQQLLLSPSFAAFAAEKRLEGLSKKQ</sequence>
<reference evidence="1" key="2">
    <citation type="submission" date="2013-10" db="EMBL/GenBank/DDBJ databases">
        <authorList>
            <person name="Aslett M."/>
        </authorList>
    </citation>
    <scope>NUCLEOTIDE SEQUENCE [LARGE SCALE GENOMIC DNA]</scope>
    <source>
        <strain evidence="1">Houghton</strain>
    </source>
</reference>
<dbReference type="EMBL" id="HG676602">
    <property type="protein sequence ID" value="CDJ44158.1"/>
    <property type="molecule type" value="Genomic_DNA"/>
</dbReference>
<dbReference type="VEuPathDB" id="ToxoDB:ETH2_1449500"/>
<gene>
    <name evidence="1" type="ORF">ETH_00034845</name>
</gene>
<dbReference type="RefSeq" id="XP_013234907.1">
    <property type="nucleotide sequence ID" value="XM_013379453.1"/>
</dbReference>
<proteinExistence type="predicted"/>
<dbReference type="OrthoDB" id="10435602at2759"/>
<dbReference type="VEuPathDB" id="ToxoDB:ETH_00034845"/>
<dbReference type="AlphaFoldDB" id="U6L4M1"/>
<organism evidence="1 2">
    <name type="scientific">Eimeria tenella</name>
    <name type="common">Coccidian parasite</name>
    <dbReference type="NCBI Taxonomy" id="5802"/>
    <lineage>
        <taxon>Eukaryota</taxon>
        <taxon>Sar</taxon>
        <taxon>Alveolata</taxon>
        <taxon>Apicomplexa</taxon>
        <taxon>Conoidasida</taxon>
        <taxon>Coccidia</taxon>
        <taxon>Eucoccidiorida</taxon>
        <taxon>Eimeriorina</taxon>
        <taxon>Eimeriidae</taxon>
        <taxon>Eimeria</taxon>
    </lineage>
</organism>
<name>U6L4M1_EIMTE</name>
<dbReference type="Proteomes" id="UP000030747">
    <property type="component" value="Unassembled WGS sequence"/>
</dbReference>
<accession>U6L4M1</accession>
<evidence type="ECO:0000313" key="1">
    <source>
        <dbReference type="EMBL" id="CDJ44158.1"/>
    </source>
</evidence>
<keyword evidence="2" id="KW-1185">Reference proteome</keyword>
<dbReference type="GeneID" id="25256010"/>